<dbReference type="PROSITE" id="PS50263">
    <property type="entry name" value="CN_HYDROLASE"/>
    <property type="match status" value="1"/>
</dbReference>
<dbReference type="RefSeq" id="WP_301638109.1">
    <property type="nucleotide sequence ID" value="NZ_JADYTN010000013.1"/>
</dbReference>
<keyword evidence="3" id="KW-1185">Reference proteome</keyword>
<feature type="domain" description="CN hydrolase" evidence="1">
    <location>
        <begin position="1"/>
        <end position="235"/>
    </location>
</feature>
<dbReference type="InterPro" id="IPR036526">
    <property type="entry name" value="C-N_Hydrolase_sf"/>
</dbReference>
<dbReference type="PANTHER" id="PTHR47799">
    <property type="entry name" value="OMEGA-AMIDASE YAFV"/>
    <property type="match status" value="1"/>
</dbReference>
<evidence type="ECO:0000313" key="2">
    <source>
        <dbReference type="EMBL" id="MCF2563901.1"/>
    </source>
</evidence>
<organism evidence="2 3">
    <name type="scientific">Xylanibacter brevis</name>
    <dbReference type="NCBI Taxonomy" id="83231"/>
    <lineage>
        <taxon>Bacteria</taxon>
        <taxon>Pseudomonadati</taxon>
        <taxon>Bacteroidota</taxon>
        <taxon>Bacteroidia</taxon>
        <taxon>Bacteroidales</taxon>
        <taxon>Prevotellaceae</taxon>
        <taxon>Xylanibacter</taxon>
    </lineage>
</organism>
<dbReference type="Pfam" id="PF00795">
    <property type="entry name" value="CN_hydrolase"/>
    <property type="match status" value="1"/>
</dbReference>
<name>A0ABS9CJ32_9BACT</name>
<protein>
    <submittedName>
        <fullName evidence="2">Nitrilase family protein</fullName>
    </submittedName>
</protein>
<reference evidence="2 3" key="1">
    <citation type="submission" date="2020-12" db="EMBL/GenBank/DDBJ databases">
        <title>Whole genome sequences of gut porcine anaerobes.</title>
        <authorList>
            <person name="Kubasova T."/>
            <person name="Jahodarova E."/>
            <person name="Rychlik I."/>
        </authorList>
    </citation>
    <scope>NUCLEOTIDE SEQUENCE [LARGE SCALE GENOMIC DNA]</scope>
    <source>
        <strain evidence="2 3">An925</strain>
    </source>
</reference>
<dbReference type="Gene3D" id="3.60.110.10">
    <property type="entry name" value="Carbon-nitrogen hydrolase"/>
    <property type="match status" value="1"/>
</dbReference>
<dbReference type="InterPro" id="IPR003010">
    <property type="entry name" value="C-N_Hydrolase"/>
</dbReference>
<dbReference type="SUPFAM" id="SSF56317">
    <property type="entry name" value="Carbon-nitrogen hydrolase"/>
    <property type="match status" value="1"/>
</dbReference>
<dbReference type="Proteomes" id="UP001200470">
    <property type="component" value="Unassembled WGS sequence"/>
</dbReference>
<comment type="caution">
    <text evidence="2">The sequence shown here is derived from an EMBL/GenBank/DDBJ whole genome shotgun (WGS) entry which is preliminary data.</text>
</comment>
<dbReference type="PANTHER" id="PTHR47799:SF1">
    <property type="entry name" value="OMEGA-AMIDASE YAFV"/>
    <property type="match status" value="1"/>
</dbReference>
<gene>
    <name evidence="2" type="ORF">I6E12_07225</name>
</gene>
<proteinExistence type="predicted"/>
<evidence type="ECO:0000259" key="1">
    <source>
        <dbReference type="PROSITE" id="PS50263"/>
    </source>
</evidence>
<dbReference type="InterPro" id="IPR052737">
    <property type="entry name" value="Omega-amidase_YafV"/>
</dbReference>
<evidence type="ECO:0000313" key="3">
    <source>
        <dbReference type="Proteomes" id="UP001200470"/>
    </source>
</evidence>
<accession>A0ABS9CJ32</accession>
<sequence>MKVTLLQIDSKWMDERGNILRTTALMDSQPGSDLYVLPEMWSTGFATDTMENVPDEKHSVALQWMKEEAARRRCAICGSLAVRDDEGAYRNRLYFVDGRHDRVAYYDKHHLFSYGGENLHYTPGQHHTIVEYEGMRILLLTCYDLRFPCWIRYADDRAYDVILLVANWPQGRQSAWQILTAARAIENQSYFIGVNRVGDDLVTHYIGGSCAIDPIGRTMVSLGDTAEAVSVALSQSELLRRREKFPVLDDRD</sequence>
<dbReference type="EMBL" id="JADYTN010000013">
    <property type="protein sequence ID" value="MCF2563901.1"/>
    <property type="molecule type" value="Genomic_DNA"/>
</dbReference>